<feature type="region of interest" description="Disordered" evidence="1">
    <location>
        <begin position="357"/>
        <end position="386"/>
    </location>
</feature>
<sequence>MQAAVPGVQHLLHSGAWRLLLNWLRLSSDQLLAARAPARAAEAALAEAGSLPRPGVPRVQLARLHPDAASMAETGLQAGLVLEDYRASFRREVGALAAALAAQPSGGHDSLLCPLNTVSNYLEEWRHEPASREDYLMSVEHLLRSGAWRLLLNWLRLSSDQLLAARVPARAAEAVLAEAGGGLPRLAVSETQQQQQQQQVQQLLSLEALSSAAASAAAAAPASPAEAAGGGATRAVQSSPHGAAMDAAVGGVLRTQASLFRLLYEALYQGKELAAEAVAVAKAAVAAGTEGGSSSSGGGRGRQVATARDALLHRRVLDVVAVATREMLEGGCLRAWGALAAQAADAAEAWVSAAASSSSGGSSSSGSGSGSSTIGANTSSTSLGGGGSERQLLLGPAWGLGGMLAAACNAAGEAAYFTGRLLDVTPQPPPPQGHAGGGVSGGSGGTAVAAPELAAGLKSLVLSEIAASGLFDQVARMATAQAVAVGRRRRQQEPQRSQERQRRHNTQQNPSTDQFQQFLYPAIARAVPQVFVLWMGMRGPQPPPTAAPPPPAPWGAFLHRLTLSQVAVTLQAAGFGGAVGAGGGEREGEVGGEEEEAATWQPPAELAAGLPLLGLPPGHNLPNVDLRLQQQPPPPLQSAVAGGSSGAGTVTYVAEGPLVQLILVLQMHNKVRQAAGRAVSSSRGGGGVSQSATSDGAWSFPASPSVVAGVLLRVAELAAASLSHWGRQDAAPSPAPPPQQQQQQQQQQASRGGSGGGPLLLLLLTRQGAWDVGTEAVDSARVCLQLHDTRGGGVGGSSRGGGSSGPGGRPPSLLPVRYWRGVAAVLRACVADLAISAGTAGGGGGERDLLRQQLQQLVLEGSKGAAADEEEEAPARVQQRRSQLLVWMRAAMQHEAAPLQAPRPVPAAAQPARFGGGAQHRGSGGGGVQSRQLRVLFAHALHRLLPAVSRCARLPSVLRVPPLLKGMTGPYTHVTYLISRAMRSLAKAEGEAAARGGHTAAAANAAAAKAAAAKAAAASWRQWLLHDVDVAALAELGLRLLAALPPSDPAAAGGNDPGTRGSVSAGLGGLGGRGTVEVLTGGEGVSVGEGGPGGVARRGRPAQRRRRREAGRLLVGQ</sequence>
<gene>
    <name evidence="2" type="ORF">HYH02_015311</name>
</gene>
<reference evidence="2" key="1">
    <citation type="journal article" date="2020" name="bioRxiv">
        <title>Comparative genomics of Chlamydomonas.</title>
        <authorList>
            <person name="Craig R.J."/>
            <person name="Hasan A.R."/>
            <person name="Ness R.W."/>
            <person name="Keightley P.D."/>
        </authorList>
    </citation>
    <scope>NUCLEOTIDE SEQUENCE</scope>
    <source>
        <strain evidence="2">CCAP 11/173</strain>
    </source>
</reference>
<evidence type="ECO:0000313" key="3">
    <source>
        <dbReference type="Proteomes" id="UP000613740"/>
    </source>
</evidence>
<feature type="compositionally biased region" description="Low complexity" evidence="1">
    <location>
        <begin position="357"/>
        <end position="382"/>
    </location>
</feature>
<feature type="region of interest" description="Disordered" evidence="1">
    <location>
        <begin position="579"/>
        <end position="599"/>
    </location>
</feature>
<comment type="caution">
    <text evidence="2">The sequence shown here is derived from an EMBL/GenBank/DDBJ whole genome shotgun (WGS) entry which is preliminary data.</text>
</comment>
<dbReference type="InterPro" id="IPR051647">
    <property type="entry name" value="Mediator_comp_sub12"/>
</dbReference>
<feature type="region of interest" description="Disordered" evidence="1">
    <location>
        <begin position="897"/>
        <end position="927"/>
    </location>
</feature>
<feature type="compositionally biased region" description="Gly residues" evidence="1">
    <location>
        <begin position="1081"/>
        <end position="1096"/>
    </location>
</feature>
<feature type="region of interest" description="Disordered" evidence="1">
    <location>
        <begin position="725"/>
        <end position="753"/>
    </location>
</feature>
<feature type="region of interest" description="Disordered" evidence="1">
    <location>
        <begin position="485"/>
        <end position="513"/>
    </location>
</feature>
<evidence type="ECO:0000256" key="1">
    <source>
        <dbReference type="SAM" id="MobiDB-lite"/>
    </source>
</evidence>
<dbReference type="Proteomes" id="UP000613740">
    <property type="component" value="Unassembled WGS sequence"/>
</dbReference>
<feature type="region of interest" description="Disordered" evidence="1">
    <location>
        <begin position="676"/>
        <end position="699"/>
    </location>
</feature>
<organism evidence="2 3">
    <name type="scientific">Chlamydomonas schloesseri</name>
    <dbReference type="NCBI Taxonomy" id="2026947"/>
    <lineage>
        <taxon>Eukaryota</taxon>
        <taxon>Viridiplantae</taxon>
        <taxon>Chlorophyta</taxon>
        <taxon>core chlorophytes</taxon>
        <taxon>Chlorophyceae</taxon>
        <taxon>CS clade</taxon>
        <taxon>Chlamydomonadales</taxon>
        <taxon>Chlamydomonadaceae</taxon>
        <taxon>Chlamydomonas</taxon>
    </lineage>
</organism>
<keyword evidence="3" id="KW-1185">Reference proteome</keyword>
<feature type="region of interest" description="Disordered" evidence="1">
    <location>
        <begin position="1050"/>
        <end position="1069"/>
    </location>
</feature>
<feature type="compositionally biased region" description="Low complexity" evidence="1">
    <location>
        <begin position="740"/>
        <end position="751"/>
    </location>
</feature>
<accession>A0A835VSC2</accession>
<feature type="compositionally biased region" description="Low complexity" evidence="1">
    <location>
        <begin position="897"/>
        <end position="913"/>
    </location>
</feature>
<feature type="region of interest" description="Disordered" evidence="1">
    <location>
        <begin position="788"/>
        <end position="812"/>
    </location>
</feature>
<dbReference type="PANTHER" id="PTHR46007">
    <property type="entry name" value="MEDIATOR OF RNA POLYMERASE II TRANSCRIPTION SUBUNIT 12"/>
    <property type="match status" value="1"/>
</dbReference>
<dbReference type="GO" id="GO:0016592">
    <property type="term" value="C:mediator complex"/>
    <property type="evidence" value="ECO:0007669"/>
    <property type="project" value="TreeGrafter"/>
</dbReference>
<dbReference type="EMBL" id="JAEHOD010000140">
    <property type="protein sequence ID" value="KAG2423611.1"/>
    <property type="molecule type" value="Genomic_DNA"/>
</dbReference>
<feature type="region of interest" description="Disordered" evidence="1">
    <location>
        <begin position="422"/>
        <end position="444"/>
    </location>
</feature>
<feature type="region of interest" description="Disordered" evidence="1">
    <location>
        <begin position="1078"/>
        <end position="1117"/>
    </location>
</feature>
<dbReference type="GO" id="GO:0003713">
    <property type="term" value="F:transcription coactivator activity"/>
    <property type="evidence" value="ECO:0007669"/>
    <property type="project" value="TreeGrafter"/>
</dbReference>
<dbReference type="PANTHER" id="PTHR46007:SF8">
    <property type="entry name" value="C2H2-TYPE DOMAIN-CONTAINING PROTEIN"/>
    <property type="match status" value="1"/>
</dbReference>
<evidence type="ECO:0000313" key="2">
    <source>
        <dbReference type="EMBL" id="KAG2423611.1"/>
    </source>
</evidence>
<feature type="compositionally biased region" description="Gly residues" evidence="1">
    <location>
        <begin position="791"/>
        <end position="807"/>
    </location>
</feature>
<feature type="compositionally biased region" description="Basic residues" evidence="1">
    <location>
        <begin position="1097"/>
        <end position="1109"/>
    </location>
</feature>
<feature type="region of interest" description="Disordered" evidence="1">
    <location>
        <begin position="621"/>
        <end position="645"/>
    </location>
</feature>
<dbReference type="GO" id="GO:0045944">
    <property type="term" value="P:positive regulation of transcription by RNA polymerase II"/>
    <property type="evidence" value="ECO:0007669"/>
    <property type="project" value="TreeGrafter"/>
</dbReference>
<proteinExistence type="predicted"/>
<feature type="compositionally biased region" description="Gly residues" evidence="1">
    <location>
        <begin position="434"/>
        <end position="444"/>
    </location>
</feature>
<name>A0A835VSC2_9CHLO</name>
<feature type="compositionally biased region" description="Gly residues" evidence="1">
    <location>
        <begin position="914"/>
        <end position="927"/>
    </location>
</feature>
<feature type="compositionally biased region" description="Basic and acidic residues" evidence="1">
    <location>
        <begin position="491"/>
        <end position="500"/>
    </location>
</feature>
<dbReference type="AlphaFoldDB" id="A0A835VSC2"/>
<protein>
    <submittedName>
        <fullName evidence="2">Uncharacterized protein</fullName>
    </submittedName>
</protein>